<dbReference type="CDD" id="cd11532">
    <property type="entry name" value="NTP-PPase_COG4997"/>
    <property type="match status" value="1"/>
</dbReference>
<dbReference type="EMBL" id="QRUP01000006">
    <property type="protein sequence ID" value="RGR75029.1"/>
    <property type="molecule type" value="Genomic_DNA"/>
</dbReference>
<comment type="caution">
    <text evidence="1">The sequence shown here is derived from an EMBL/GenBank/DDBJ whole genome shotgun (WGS) entry which is preliminary data.</text>
</comment>
<evidence type="ECO:0000313" key="1">
    <source>
        <dbReference type="EMBL" id="RGR75029.1"/>
    </source>
</evidence>
<protein>
    <submittedName>
        <fullName evidence="1">Nucleotide pyrophosphohydrolase</fullName>
    </submittedName>
</protein>
<proteinExistence type="predicted"/>
<dbReference type="SUPFAM" id="SSF101386">
    <property type="entry name" value="all-alpha NTP pyrophosphatases"/>
    <property type="match status" value="1"/>
</dbReference>
<accession>A0A412G3E4</accession>
<evidence type="ECO:0000313" key="2">
    <source>
        <dbReference type="Proteomes" id="UP000284178"/>
    </source>
</evidence>
<sequence>MLRNSDIIKFRMERDSMRKIYNKLVRDRIPAIIQSECRDCQTRRLTSAEYQTELKAKLVEEAREVQEASDREALIEELADLSEVLDAMMDFFEIDATEIQAVKDAKAQTRGRFKDRIFLEFTEDEDEPSA</sequence>
<dbReference type="AlphaFoldDB" id="A0A412G3E4"/>
<organism evidence="1 2">
    <name type="scientific">Holdemania filiformis</name>
    <dbReference type="NCBI Taxonomy" id="61171"/>
    <lineage>
        <taxon>Bacteria</taxon>
        <taxon>Bacillati</taxon>
        <taxon>Bacillota</taxon>
        <taxon>Erysipelotrichia</taxon>
        <taxon>Erysipelotrichales</taxon>
        <taxon>Erysipelotrichaceae</taxon>
        <taxon>Holdemania</taxon>
    </lineage>
</organism>
<dbReference type="GO" id="GO:0016787">
    <property type="term" value="F:hydrolase activity"/>
    <property type="evidence" value="ECO:0007669"/>
    <property type="project" value="UniProtKB-KW"/>
</dbReference>
<dbReference type="Pfam" id="PF01503">
    <property type="entry name" value="PRA-PH"/>
    <property type="match status" value="1"/>
</dbReference>
<dbReference type="InterPro" id="IPR038735">
    <property type="entry name" value="MSMEG_1276-like_NTP-PPase_dom"/>
</dbReference>
<gene>
    <name evidence="1" type="ORF">DWY25_06295</name>
</gene>
<keyword evidence="2" id="KW-1185">Reference proteome</keyword>
<dbReference type="InterPro" id="IPR021130">
    <property type="entry name" value="PRib-ATP_PPHydrolase-like"/>
</dbReference>
<dbReference type="Proteomes" id="UP000284178">
    <property type="component" value="Unassembled WGS sequence"/>
</dbReference>
<keyword evidence="1" id="KW-0378">Hydrolase</keyword>
<reference evidence="1 2" key="1">
    <citation type="submission" date="2018-08" db="EMBL/GenBank/DDBJ databases">
        <title>A genome reference for cultivated species of the human gut microbiota.</title>
        <authorList>
            <person name="Zou Y."/>
            <person name="Xue W."/>
            <person name="Luo G."/>
        </authorList>
    </citation>
    <scope>NUCLEOTIDE SEQUENCE [LARGE SCALE GENOMIC DNA]</scope>
    <source>
        <strain evidence="1 2">AF24-29</strain>
    </source>
</reference>
<name>A0A412G3E4_9FIRM</name>